<evidence type="ECO:0000313" key="14">
    <source>
        <dbReference type="Proteomes" id="UP000242636"/>
    </source>
</evidence>
<feature type="signal peptide" evidence="11">
    <location>
        <begin position="1"/>
        <end position="22"/>
    </location>
</feature>
<evidence type="ECO:0000256" key="5">
    <source>
        <dbReference type="ARBA" id="ARBA00022519"/>
    </source>
</evidence>
<feature type="chain" id="PRO_5013227471" description="TonB C-terminal domain-containing protein" evidence="11">
    <location>
        <begin position="23"/>
        <end position="262"/>
    </location>
</feature>
<dbReference type="PROSITE" id="PS52015">
    <property type="entry name" value="TONB_CTD"/>
    <property type="match status" value="1"/>
</dbReference>
<dbReference type="GO" id="GO:0031992">
    <property type="term" value="F:energy transducer activity"/>
    <property type="evidence" value="ECO:0007669"/>
    <property type="project" value="TreeGrafter"/>
</dbReference>
<dbReference type="GO" id="GO:0055085">
    <property type="term" value="P:transmembrane transport"/>
    <property type="evidence" value="ECO:0007669"/>
    <property type="project" value="InterPro"/>
</dbReference>
<keyword evidence="11" id="KW-0732">Signal</keyword>
<name>A0A1T1C862_9SYNE</name>
<dbReference type="SUPFAM" id="SSF74653">
    <property type="entry name" value="TolA/TonB C-terminal domain"/>
    <property type="match status" value="1"/>
</dbReference>
<comment type="caution">
    <text evidence="13">The sequence shown here is derived from an EMBL/GenBank/DDBJ whole genome shotgun (WGS) entry which is preliminary data.</text>
</comment>
<evidence type="ECO:0000256" key="8">
    <source>
        <dbReference type="ARBA" id="ARBA00022989"/>
    </source>
</evidence>
<keyword evidence="7" id="KW-0653">Protein transport</keyword>
<comment type="subcellular location">
    <subcellularLocation>
        <location evidence="1">Cell inner membrane</location>
        <topology evidence="1">Single-pass membrane protein</topology>
        <orientation evidence="1">Periplasmic side</orientation>
    </subcellularLocation>
</comment>
<dbReference type="PANTHER" id="PTHR33446:SF2">
    <property type="entry name" value="PROTEIN TONB"/>
    <property type="match status" value="1"/>
</dbReference>
<dbReference type="GO" id="GO:0098797">
    <property type="term" value="C:plasma membrane protein complex"/>
    <property type="evidence" value="ECO:0007669"/>
    <property type="project" value="TreeGrafter"/>
</dbReference>
<feature type="domain" description="TonB C-terminal" evidence="12">
    <location>
        <begin position="169"/>
        <end position="262"/>
    </location>
</feature>
<dbReference type="Gene3D" id="3.30.1150.10">
    <property type="match status" value="1"/>
</dbReference>
<keyword evidence="14" id="KW-1185">Reference proteome</keyword>
<dbReference type="GO" id="GO:0015031">
    <property type="term" value="P:protein transport"/>
    <property type="evidence" value="ECO:0007669"/>
    <property type="project" value="UniProtKB-KW"/>
</dbReference>
<organism evidence="13 14">
    <name type="scientific">Candidatus Synechococcus spongiarum LMB bulk15M</name>
    <dbReference type="NCBI Taxonomy" id="1943582"/>
    <lineage>
        <taxon>Bacteria</taxon>
        <taxon>Bacillati</taxon>
        <taxon>Cyanobacteriota</taxon>
        <taxon>Cyanophyceae</taxon>
        <taxon>Synechococcales</taxon>
        <taxon>Synechococcaceae</taxon>
        <taxon>Synechococcus</taxon>
    </lineage>
</organism>
<keyword evidence="3" id="KW-0813">Transport</keyword>
<evidence type="ECO:0000256" key="9">
    <source>
        <dbReference type="ARBA" id="ARBA00023136"/>
    </source>
</evidence>
<evidence type="ECO:0000313" key="13">
    <source>
        <dbReference type="EMBL" id="OOV24618.1"/>
    </source>
</evidence>
<protein>
    <recommendedName>
        <fullName evidence="12">TonB C-terminal domain-containing protein</fullName>
    </recommendedName>
</protein>
<evidence type="ECO:0000256" key="4">
    <source>
        <dbReference type="ARBA" id="ARBA00022475"/>
    </source>
</evidence>
<dbReference type="InterPro" id="IPR037682">
    <property type="entry name" value="TonB_C"/>
</dbReference>
<evidence type="ECO:0000256" key="11">
    <source>
        <dbReference type="SAM" id="SignalP"/>
    </source>
</evidence>
<evidence type="ECO:0000256" key="2">
    <source>
        <dbReference type="ARBA" id="ARBA00006555"/>
    </source>
</evidence>
<evidence type="ECO:0000256" key="3">
    <source>
        <dbReference type="ARBA" id="ARBA00022448"/>
    </source>
</evidence>
<dbReference type="NCBIfam" id="TIGR01352">
    <property type="entry name" value="tonB_Cterm"/>
    <property type="match status" value="1"/>
</dbReference>
<dbReference type="PANTHER" id="PTHR33446">
    <property type="entry name" value="PROTEIN TONB-RELATED"/>
    <property type="match status" value="1"/>
</dbReference>
<keyword evidence="6" id="KW-0812">Transmembrane</keyword>
<keyword evidence="8" id="KW-1133">Transmembrane helix</keyword>
<dbReference type="EMBL" id="MWLD01000083">
    <property type="protein sequence ID" value="OOV24618.1"/>
    <property type="molecule type" value="Genomic_DNA"/>
</dbReference>
<feature type="region of interest" description="Disordered" evidence="10">
    <location>
        <begin position="32"/>
        <end position="91"/>
    </location>
</feature>
<feature type="compositionally biased region" description="Low complexity" evidence="10">
    <location>
        <begin position="138"/>
        <end position="157"/>
    </location>
</feature>
<feature type="compositionally biased region" description="Pro residues" evidence="10">
    <location>
        <begin position="53"/>
        <end position="73"/>
    </location>
</feature>
<evidence type="ECO:0000256" key="1">
    <source>
        <dbReference type="ARBA" id="ARBA00004383"/>
    </source>
</evidence>
<comment type="similarity">
    <text evidence="2">Belongs to the TonB family.</text>
</comment>
<feature type="region of interest" description="Disordered" evidence="10">
    <location>
        <begin position="107"/>
        <end position="157"/>
    </location>
</feature>
<evidence type="ECO:0000259" key="12">
    <source>
        <dbReference type="PROSITE" id="PS52015"/>
    </source>
</evidence>
<dbReference type="Pfam" id="PF03544">
    <property type="entry name" value="TonB_C"/>
    <property type="match status" value="1"/>
</dbReference>
<dbReference type="Proteomes" id="UP000242636">
    <property type="component" value="Unassembled WGS sequence"/>
</dbReference>
<dbReference type="InterPro" id="IPR051045">
    <property type="entry name" value="TonB-dependent_transducer"/>
</dbReference>
<sequence>MTISLRQWTMAFAAALTTHALAAVLLPRVLSNRKNTPPPPQPVLVSLATTPEPALPTPVAPPPAPVRPTPPVARQPGPDVSPPKTEVMKPPRLATAPDTVKQAPLTQQSVAAVNPPPVVTPQAPSRTSTAADSDDNRPPNATEAPSNTTTAAAPTSVPDTVDLAQLQSQYGKTAHNWLNRHKRYPRRAEYRGDEGTVLITFVVNRHGEVLSSALKRSSGNPLLDKEALALIQRAQPLPVFPDDLAEVEDSITVIVPISFQLR</sequence>
<evidence type="ECO:0000256" key="7">
    <source>
        <dbReference type="ARBA" id="ARBA00022927"/>
    </source>
</evidence>
<proteinExistence type="inferred from homology"/>
<accession>A0A1T1C862</accession>
<dbReference type="InterPro" id="IPR006260">
    <property type="entry name" value="TonB/TolA_C"/>
</dbReference>
<keyword evidence="5" id="KW-0997">Cell inner membrane</keyword>
<reference evidence="13 14" key="1">
    <citation type="submission" date="2017-02" db="EMBL/GenBank/DDBJ databases">
        <title>Draft Genome Sequences of 'Candidatus Synechococcus spongiarum', Cyanobacterial Symbionts of the Mediterranean Sponge Aplysina aerophoba from two locations.</title>
        <authorList>
            <person name="Slaby B.M."/>
            <person name="Hentschel U."/>
        </authorList>
    </citation>
    <scope>NUCLEOTIDE SEQUENCE [LARGE SCALE GENOMIC DNA]</scope>
    <source>
        <strain evidence="13">LMB bulk15M</strain>
    </source>
</reference>
<evidence type="ECO:0000256" key="6">
    <source>
        <dbReference type="ARBA" id="ARBA00022692"/>
    </source>
</evidence>
<gene>
    <name evidence="13" type="ORF">BV61_07385</name>
</gene>
<evidence type="ECO:0000256" key="10">
    <source>
        <dbReference type="SAM" id="MobiDB-lite"/>
    </source>
</evidence>
<keyword evidence="9" id="KW-0472">Membrane</keyword>
<keyword evidence="4" id="KW-1003">Cell membrane</keyword>
<dbReference type="AlphaFoldDB" id="A0A1T1C862"/>